<dbReference type="STRING" id="909626.AQJ91_30955"/>
<keyword evidence="1" id="KW-0812">Transmembrane</keyword>
<keyword evidence="1" id="KW-1133">Transmembrane helix</keyword>
<dbReference type="OrthoDB" id="4558679at2"/>
<feature type="transmembrane region" description="Helical" evidence="1">
    <location>
        <begin position="62"/>
        <end position="82"/>
    </location>
</feature>
<accession>A0A117RYX1</accession>
<name>A0A117RYX1_9ACTN</name>
<evidence type="ECO:0000256" key="1">
    <source>
        <dbReference type="SAM" id="Phobius"/>
    </source>
</evidence>
<keyword evidence="1" id="KW-0472">Membrane</keyword>
<proteinExistence type="predicted"/>
<dbReference type="RefSeq" id="WP_067028105.1">
    <property type="nucleotide sequence ID" value="NZ_KQ949098.1"/>
</dbReference>
<sequence length="255" mass="25674">MTSEPVSRAARAAIFAAVCVLTAALGHALASGAPLPWLSLGSAFAGTASVAWWIAGRERGAVVVTGSAVVTQLGLHSLFGLLRPAPAPAPALTGAEHAELMRHMSHEQLAEHMAGMESGSTGMGSTGMGSTGMGSTGMGSTGMGSTGMGSMDMSAVGMMLPGGHSSALMFAAHSLAALVCGLWLWRGEAAAFRLARSLAAVLFVPLWRALRITGAPAGPPPPSRPVPAGPARVLRAALLQHVVSRRGPPGYVALG</sequence>
<keyword evidence="3" id="KW-1185">Reference proteome</keyword>
<dbReference type="AlphaFoldDB" id="A0A117RYX1"/>
<dbReference type="Proteomes" id="UP000053260">
    <property type="component" value="Unassembled WGS sequence"/>
</dbReference>
<feature type="transmembrane region" description="Helical" evidence="1">
    <location>
        <begin position="12"/>
        <end position="30"/>
    </location>
</feature>
<feature type="transmembrane region" description="Helical" evidence="1">
    <location>
        <begin position="167"/>
        <end position="185"/>
    </location>
</feature>
<evidence type="ECO:0000313" key="2">
    <source>
        <dbReference type="EMBL" id="KUO17287.1"/>
    </source>
</evidence>
<feature type="transmembrane region" description="Helical" evidence="1">
    <location>
        <begin position="36"/>
        <end position="55"/>
    </location>
</feature>
<dbReference type="EMBL" id="LMXB01000076">
    <property type="protein sequence ID" value="KUO17287.1"/>
    <property type="molecule type" value="Genomic_DNA"/>
</dbReference>
<protein>
    <recommendedName>
        <fullName evidence="4">PE-PGRS family protein</fullName>
    </recommendedName>
</protein>
<evidence type="ECO:0000313" key="3">
    <source>
        <dbReference type="Proteomes" id="UP000053260"/>
    </source>
</evidence>
<comment type="caution">
    <text evidence="2">The sequence shown here is derived from an EMBL/GenBank/DDBJ whole genome shotgun (WGS) entry which is preliminary data.</text>
</comment>
<organism evidence="2 3">
    <name type="scientific">Streptomyces dysideae</name>
    <dbReference type="NCBI Taxonomy" id="909626"/>
    <lineage>
        <taxon>Bacteria</taxon>
        <taxon>Bacillati</taxon>
        <taxon>Actinomycetota</taxon>
        <taxon>Actinomycetes</taxon>
        <taxon>Kitasatosporales</taxon>
        <taxon>Streptomycetaceae</taxon>
        <taxon>Streptomyces</taxon>
    </lineage>
</organism>
<gene>
    <name evidence="2" type="ORF">AQJ91_30955</name>
</gene>
<reference evidence="2 3" key="1">
    <citation type="submission" date="2015-10" db="EMBL/GenBank/DDBJ databases">
        <title>Draft genome sequence of Streptomyces sp. RV15, isolated from a marine sponge.</title>
        <authorList>
            <person name="Ruckert C."/>
            <person name="Abdelmohsen U.R."/>
            <person name="Winkler A."/>
            <person name="Hentschel U."/>
            <person name="Kalinowski J."/>
            <person name="Kampfer P."/>
            <person name="Glaeser S."/>
        </authorList>
    </citation>
    <scope>NUCLEOTIDE SEQUENCE [LARGE SCALE GENOMIC DNA]</scope>
    <source>
        <strain evidence="2 3">RV15</strain>
    </source>
</reference>
<evidence type="ECO:0008006" key="4">
    <source>
        <dbReference type="Google" id="ProtNLM"/>
    </source>
</evidence>